<evidence type="ECO:0000256" key="1">
    <source>
        <dbReference type="ARBA" id="ARBA00001957"/>
    </source>
</evidence>
<dbReference type="InterPro" id="IPR020845">
    <property type="entry name" value="AMP-binding_CS"/>
</dbReference>
<comment type="caution">
    <text evidence="7">The sequence shown here is derived from an EMBL/GenBank/DDBJ whole genome shotgun (WGS) entry which is preliminary data.</text>
</comment>
<keyword evidence="5" id="KW-0045">Antibiotic biosynthesis</keyword>
<dbReference type="RefSeq" id="WP_386044257.1">
    <property type="nucleotide sequence ID" value="NZ_JBHUIO010000002.1"/>
</dbReference>
<dbReference type="PANTHER" id="PTHR45527:SF1">
    <property type="entry name" value="FATTY ACID SYNTHASE"/>
    <property type="match status" value="1"/>
</dbReference>
<dbReference type="SUPFAM" id="SSF53474">
    <property type="entry name" value="alpha/beta-Hydrolases"/>
    <property type="match status" value="1"/>
</dbReference>
<feature type="domain" description="Carrier" evidence="6">
    <location>
        <begin position="2068"/>
        <end position="2143"/>
    </location>
</feature>
<dbReference type="Gene3D" id="3.40.50.980">
    <property type="match status" value="8"/>
</dbReference>
<gene>
    <name evidence="7" type="ORF">ACFSOY_04135</name>
</gene>
<dbReference type="CDD" id="cd05930">
    <property type="entry name" value="A_NRPS"/>
    <property type="match status" value="2"/>
</dbReference>
<feature type="domain" description="Carrier" evidence="6">
    <location>
        <begin position="4190"/>
        <end position="4265"/>
    </location>
</feature>
<keyword evidence="4" id="KW-0597">Phosphoprotein</keyword>
<dbReference type="InterPro" id="IPR010071">
    <property type="entry name" value="AA_adenyl_dom"/>
</dbReference>
<dbReference type="CDD" id="cd17646">
    <property type="entry name" value="A_NRPS_AB3403-like"/>
    <property type="match status" value="1"/>
</dbReference>
<dbReference type="CDD" id="cd19531">
    <property type="entry name" value="LCL_NRPS-like"/>
    <property type="match status" value="4"/>
</dbReference>
<dbReference type="SMART" id="SM00824">
    <property type="entry name" value="PKS_TE"/>
    <property type="match status" value="1"/>
</dbReference>
<dbReference type="Gene3D" id="1.10.1200.10">
    <property type="entry name" value="ACP-like"/>
    <property type="match status" value="4"/>
</dbReference>
<evidence type="ECO:0000256" key="3">
    <source>
        <dbReference type="ARBA" id="ARBA00022450"/>
    </source>
</evidence>
<dbReference type="SUPFAM" id="SSF52777">
    <property type="entry name" value="CoA-dependent acyltransferases"/>
    <property type="match status" value="8"/>
</dbReference>
<dbReference type="InterPro" id="IPR009081">
    <property type="entry name" value="PP-bd_ACP"/>
</dbReference>
<name>A0ABW4ZUM5_9BACL</name>
<evidence type="ECO:0000256" key="4">
    <source>
        <dbReference type="ARBA" id="ARBA00022553"/>
    </source>
</evidence>
<dbReference type="PROSITE" id="PS00012">
    <property type="entry name" value="PHOSPHOPANTETHEINE"/>
    <property type="match status" value="4"/>
</dbReference>
<dbReference type="Proteomes" id="UP001597343">
    <property type="component" value="Unassembled WGS sequence"/>
</dbReference>
<comment type="similarity">
    <text evidence="2">Belongs to the ATP-dependent AMP-binding enzyme family.</text>
</comment>
<evidence type="ECO:0000313" key="7">
    <source>
        <dbReference type="EMBL" id="MFD2169209.1"/>
    </source>
</evidence>
<dbReference type="InterPro" id="IPR001031">
    <property type="entry name" value="Thioesterase"/>
</dbReference>
<dbReference type="EMBL" id="JBHUIO010000002">
    <property type="protein sequence ID" value="MFD2169209.1"/>
    <property type="molecule type" value="Genomic_DNA"/>
</dbReference>
<dbReference type="Gene3D" id="3.30.559.30">
    <property type="entry name" value="Nonribosomal peptide synthetase, condensation domain"/>
    <property type="match status" value="4"/>
</dbReference>
<dbReference type="InterPro" id="IPR020802">
    <property type="entry name" value="TesA-like"/>
</dbReference>
<proteinExistence type="inferred from homology"/>
<dbReference type="InterPro" id="IPR020806">
    <property type="entry name" value="PKS_PP-bd"/>
</dbReference>
<evidence type="ECO:0000256" key="5">
    <source>
        <dbReference type="ARBA" id="ARBA00023194"/>
    </source>
</evidence>
<dbReference type="SMART" id="SM00823">
    <property type="entry name" value="PKS_PP"/>
    <property type="match status" value="4"/>
</dbReference>
<dbReference type="InterPro" id="IPR023213">
    <property type="entry name" value="CAT-like_dom_sf"/>
</dbReference>
<dbReference type="Gene3D" id="3.30.300.30">
    <property type="match status" value="4"/>
</dbReference>
<evidence type="ECO:0000313" key="8">
    <source>
        <dbReference type="Proteomes" id="UP001597343"/>
    </source>
</evidence>
<feature type="domain" description="Carrier" evidence="6">
    <location>
        <begin position="1008"/>
        <end position="1083"/>
    </location>
</feature>
<dbReference type="InterPro" id="IPR036736">
    <property type="entry name" value="ACP-like_sf"/>
</dbReference>
<dbReference type="CDD" id="cd12117">
    <property type="entry name" value="A_NRPS_Srf_like"/>
    <property type="match status" value="1"/>
</dbReference>
<organism evidence="7 8">
    <name type="scientific">Tumebacillus lipolyticus</name>
    <dbReference type="NCBI Taxonomy" id="1280370"/>
    <lineage>
        <taxon>Bacteria</taxon>
        <taxon>Bacillati</taxon>
        <taxon>Bacillota</taxon>
        <taxon>Bacilli</taxon>
        <taxon>Bacillales</taxon>
        <taxon>Alicyclobacillaceae</taxon>
        <taxon>Tumebacillus</taxon>
    </lineage>
</organism>
<dbReference type="InterPro" id="IPR001242">
    <property type="entry name" value="Condensation_dom"/>
</dbReference>
<dbReference type="Gene3D" id="3.30.559.10">
    <property type="entry name" value="Chloramphenicol acetyltransferase-like domain"/>
    <property type="match status" value="4"/>
</dbReference>
<dbReference type="Pfam" id="PF00501">
    <property type="entry name" value="AMP-binding"/>
    <property type="match status" value="4"/>
</dbReference>
<dbReference type="InterPro" id="IPR029058">
    <property type="entry name" value="AB_hydrolase_fold"/>
</dbReference>
<dbReference type="NCBIfam" id="NF003417">
    <property type="entry name" value="PRK04813.1"/>
    <property type="match status" value="4"/>
</dbReference>
<dbReference type="PROSITE" id="PS00455">
    <property type="entry name" value="AMP_BINDING"/>
    <property type="match status" value="4"/>
</dbReference>
<dbReference type="InterPro" id="IPR045851">
    <property type="entry name" value="AMP-bd_C_sf"/>
</dbReference>
<keyword evidence="8" id="KW-1185">Reference proteome</keyword>
<dbReference type="SUPFAM" id="SSF56801">
    <property type="entry name" value="Acetyl-CoA synthetase-like"/>
    <property type="match status" value="4"/>
</dbReference>
<dbReference type="InterPro" id="IPR006162">
    <property type="entry name" value="Ppantetheine_attach_site"/>
</dbReference>
<reference evidence="8" key="1">
    <citation type="journal article" date="2019" name="Int. J. Syst. Evol. Microbiol.">
        <title>The Global Catalogue of Microorganisms (GCM) 10K type strain sequencing project: providing services to taxonomists for standard genome sequencing and annotation.</title>
        <authorList>
            <consortium name="The Broad Institute Genomics Platform"/>
            <consortium name="The Broad Institute Genome Sequencing Center for Infectious Disease"/>
            <person name="Wu L."/>
            <person name="Ma J."/>
        </authorList>
    </citation>
    <scope>NUCLEOTIDE SEQUENCE [LARGE SCALE GENOMIC DNA]</scope>
    <source>
        <strain evidence="8">CGMCC 1.13574</strain>
    </source>
</reference>
<protein>
    <submittedName>
        <fullName evidence="7">Amino acid adenylation domain-containing protein</fullName>
    </submittedName>
</protein>
<dbReference type="Gene3D" id="3.40.50.1820">
    <property type="entry name" value="alpha/beta hydrolase"/>
    <property type="match status" value="1"/>
</dbReference>
<dbReference type="InterPro" id="IPR000873">
    <property type="entry name" value="AMP-dep_synth/lig_dom"/>
</dbReference>
<feature type="domain" description="Carrier" evidence="6">
    <location>
        <begin position="3128"/>
        <end position="3203"/>
    </location>
</feature>
<dbReference type="Pfam" id="PF00550">
    <property type="entry name" value="PP-binding"/>
    <property type="match status" value="4"/>
</dbReference>
<dbReference type="NCBIfam" id="TIGR01733">
    <property type="entry name" value="AA-adenyl-dom"/>
    <property type="match status" value="4"/>
</dbReference>
<sequence>MSTKKDLHAKLATLSPEKRAFLEQKLQAKKRIPRREPQEEAVLSFAQQRLWLFEQFEPGLPIYNTPFSVALQGDVDLDRLEMCLNEVLDRHEVLRTNFSAANGIPALTIAPSRSIQIERIDLRSLPPDEVRAVCERQMSEAVSRPFDLTEDLLLRATVWQLEERQFLLLLNMHHIACDGWSTNVLIREIGMLYQAFSSGQPSPLAPLEIQYADYAAWQRKWLEGPALQKQLDYWKRQLAGELPVLMLPTDHPRPKVTSYQGASEALTIPKRQIEKLKEFSRQEGGTLFMTLLAAFHALLYRYSGQRELLIGTPVANRNREEIEGLVGFFVNTLVIRNSLSSELPFREFVRQVRDVCLEAYAHQDLPFETLVAELAPDRQLNRSVLFQTMFALNNALDTSVELSGLTMEFHPWSTDTAKFDLSLLMTEEQDRVVGKLEYSTALFEKATIERIGQHFLRLVERVAEDPDVLIDDIRLLDEHERETMLVDWNDTATPYPEVCVHQLFTEQAARTPDAVAVELGAVSWTYRELNEHANRMAHLLKSYGVGPDVIVCLLLDRSLEMMAAFLAVFKAGGAYLPLDPSTPPERMSFLLQDAGAMLVLTTSSLRDRMPESDLPQIVLDEQADVIAGQRADNLAPAAEPKNLAYLIYTSGSTGQPKGTMIEHRGLTNYLLWAVDAYRLQGGVGSIVHSSVAFDMPITSLFPPLLTGKKVVFTPPEANGVEALCQLLLTRQDFSLVKLTPAHLQLVNRELEGEDWQGLVRTLVIGGEALMPEQVAPWQERAPKTMLINEYGPTETVVGCCVHEVSEGDSEGVIPIGRPIANMAMYILDGHQQPVPIGVVGEIYIGGLGVARGYRNREELEAECFLPDPFRAEEHARMYRTGDLARNRADGVIEYVGRIDSQVKIRGFRIELGEIEAMIGQHPMVQDSCAMVREDVPGDKRLVAYLVVQAEVERSEIRAFLKERLPDYMIPSAFVQLDELPLNPNGKVDRRKIPVPDDLQMGADAHYIAPRTELEEKIASIWAEVLRVPQVSMQDNFFELGGHSLLATQVVSRIDRTFDVQMQLKVLFEAPTVASLATRVERLQKQETNRSLPAIVRTSRNAPLPLSFAQQRLWVVDRLLSDTAVYNMPFAVRLQGVLRQAEMERSLSEIIRRHEILRTTFAEVGGQPVQVIAEPAWQPLPILEIGGLSANQQELEMRRHLQAEAARPFDLQEGPLVRFTLLRLNQNDHVLLLNMHHIISDGWSMGVFVNEFAALYQSSVKGEPSLLPELAIQYVDYAAWQRDTLTGEGLAGQIAYWREQLNGELPVLQLPTDHPRPPVQTHVGAIEPFTLPSRLTDALHQLSQQQGVTLFMTLLGAFQTFLSRYSGQEDICVGTAIAGRTRRETEELIGFFVNTLVLRTDLSGQPSFLELLSRVKKVALGAYAHQDLPFEKLVEEMQPKRDPSRSPLFQVLFALQNAPMTTIELPELTIQPVEYEGQIAKFDLSLLMREEEGVLQASFEYNTDLFNRSTIKRMSDHFIRLIESITSHPEQSVMKLQMLSDAEFQQVVVEWNRTEVPLPDSLCLHQLFEQQAARTPDVVAVVYKEQQMTYRELNAHANQLAHYLQQQGVGAETFVGITTERSLSLIIGLLAILKAGGVYVPINQNDPVERILYQLEDANIHTLLTNQEFAEQLPPHPAHVVLFDRDAERIGAESVTEPTCAITLDHLAYVLYTSGSTGRPKGVCVPHRGVVRLVKETDYVSFSPDEVFLQFAPVAFDLSTFEIWGSLLNGARLVLCPAGQLSLSELRDVICEHQVSTLWLTAGLFHQMVDEHLDDLGGVRQLLAGGDVLSVTHVKKVAERWPNCRLINGYGPTENTTFTTCYQVTSASDLEGSVPIGRPISNTTVYVLDRHLQPVPIGVAGELYIGGAGLAREYLNQPELTAKTFIESPFAEGERLYQSGDLVRYLPDATIDFLGRIDSQVKIRGFRIELGEIETMIGQHPAVQDSCAMVREDVPGDKRLVAYLVVQEQAEVERSEIRAFLKERLPDYMIPSAFVQLDELPLNPNGKVDRRRLPIPDDLQMGADAHYIAPRTELEEKIASIWADVLRVPQISMQDNFFDLGGHSLLATQVVSRLQSECGVEIQLRALFETSSAEELAIRVEQMKRSEGRAVATPITQIDRGKPVPLSFAQQRLWVVDRLLPDTAVYNMPFAVRLKGALQQAEMERSLSEIIRRHEILRTTFAEVDDQPMQVIAEPVWQPLPILEIGGLSAKQQELEMRRHMQAEAVRPFDLQEGPLVRFTLLRLNQDDHVLLLNMHHIVSDGWSMGVFIQEFAALYEAYRAGLPSPLPELAIQYADYAVWQRNWLTGDVLQAQLDYWKEQLGGERTVLRLPTDRPRPAQNRHLGATERFELSNEVSESLRSLSHRLGATLFMTLLAAFNILLSRYSGDEDISVGTSIAGRQRREIENLIGFFVNTLVMRNDLSGDPSFLELIERVRKTALEAYEHQDVPFEMLVQELQPERDLSRAPFFQVMFLLQSQPMHELSLVGLHAESTPPQISTAKFDLTLSLEERGEVVSGSFQYNTDLFDASTICRMIGHFQNLLQGIAAAPECPLSELPLLSEEERQKLLRAGSGSRSELPALCVHELFEEQVIRTPDAVAITFEGRSVTYRELEERANRLAFELRSSGVSKESVVALCLERSVELISAMLGVWKAGAAYLPLDPSYPSARLADMLEDANPHMLLTTAPLAERLPRFVHSVLCLDQEEARIGQHPHAQLERFSSPDRLAYLMYTSGSTGRPKGVMIEHRSVVNELLSRDVYRLTEQDTVLHKAPISFDASVFEIFWPLTKGARLVIARPDGHRDVSYLTQLVVEEQISVMHFVPSVLTLFLEEPDIERCSTLRLVFSGGEKLSDEVQQRFFRRLSANLVNRYGPTETTINATAWACEKDDARGFVPIGRPIQNVFAYVLDRKSRPVPFGVVGELHIGGAGVARGYWNRPDLTEEKFIPDPFQLDSQARLYRTGDLVRYREDGLIEYVGRSDHQVKLRGIRIELGEIEAALLEHPGVSQAAVLLREDVPGDPRLIAYLVAKQDATDLRKEWKSFLQQKLPDHMVPSACVMLKRMPLTPSLKLDVGQLPAPDFGQQLERVYKLPRTSSEVRIAQIWSEVLRADQVGAEDNFFELGGHSLLATQVASRIGRSFGVQVPLKLLFEAPTVASLAAQVEQLQEREGHPSLPAITCASREEPLPLSFAQQRLWVLDRIVGDRTAYSMPFAVRLKGSLREGELERAIGEIVSRHEVLRTVFAEREDVVVQVVTEGHFHTSLPLHDLCDLPDGEAEVARLFSEEANRPFDLEQGPLLRGRLIKLADEEHVLIVNMHHIISDGWSMGIFLDELSRLYRSFAAGMVSPLAPLPLQYADYAVWQRRWMRHDTLQEQLAYWKKRLGGEVPALQLPTDHPRPTVQTQRGAVMRFVLSKELTMGMNRLSNESGVSLFMTLLGAFQTLLFRYTGQEDVVVGTPIAGRQQQETEGLIGCFLNTLAMRVDLSGAPTFNEVLRRVREIALEAYANQDVPFEKLVEELQPNRDTSRTPLFQAMLVLQNYATQMVELEELLIEPLDVSFGTAKFDLTLFVQEERDELAATFEYNTDLFETSTIYRMADHFCNLLHEIVRNPERSIAEYSLLSDRERASLLLDWNDTRLVHDGAAPFHHLFEAQVEKTPDAVAVELGAVSWTYRELNEQANRLAHLLKSYGVGPDAIVCIYLDRSLEMMAAFLAVFKAGGAYLPLDPSTPPERMSFMLQDAGAMLVLTTSSLRDRMQVSALQQIVLDEQAEAIARQRADNLARSADLLSLAYLIYTSGSTGQPKGTMIEHRGLTNYLLWAVDAYRLQEGVGSIVHSSVAFDMPITSLFPPLLTGKKVVFTPQESNGAGALGELLLTRQDFSLVKLTPAHLQLLNRELEGEELQGLVRVLVIGGEALMPEHIAPWQERASKTMLINEYGPTETVVGCCVHEVDEEGRGGAIPIGRPIANMAMYILDGRQEPVPIGVIGEIYIGGQGVAKGYRNREELQRERFLPDPFRAEANARMYRTGDLARFRADGVIEYVGRIDSQVKIRGFRIEPGEVEATLYQHPAVREALVVVREEGLRNHRLVAYLVASEKRVAVREIRAFLKRFLTEYMIPSDFVWLEEIPLTSNGKIDHKALPTPTAEVKREEQDGAPRDRLEMQLVRIWEAVLGRSNIGVADNFFELGGHSLLALQMLREIEVRLEQRLSLTDLIRSGTIEQLASLLRKGESPNRVTPLLTLRASGARTPIFFVHPIGGHAICYLELAKALGDDQPVYAFQSPGLEGECEPLDRVEDFAARYVQAMQEVQPYGPYCVGGWSFGGVVAIEMARQLEQAGEEVESVILIDSQLREDKSEMDELAMFAHDLASRYGKQISSEKLAQYNMLQTEGERLRFLLEQLAELELIPAEYKLEQIKPWIAVFRANLRALRRYSPKGYDRPVMLFRADSSMSRERREHNGWEAVLTNIGTVEVRATHHSIIRAPQVQHIAELLQRNRS</sequence>
<evidence type="ECO:0000259" key="6">
    <source>
        <dbReference type="PROSITE" id="PS50075"/>
    </source>
</evidence>
<dbReference type="Pfam" id="PF00668">
    <property type="entry name" value="Condensation"/>
    <property type="match status" value="4"/>
</dbReference>
<dbReference type="InterPro" id="IPR025110">
    <property type="entry name" value="AMP-bd_C"/>
</dbReference>
<dbReference type="PANTHER" id="PTHR45527">
    <property type="entry name" value="NONRIBOSOMAL PEPTIDE SYNTHETASE"/>
    <property type="match status" value="1"/>
</dbReference>
<keyword evidence="3" id="KW-0596">Phosphopantetheine</keyword>
<accession>A0ABW4ZUM5</accession>
<dbReference type="Pfam" id="PF13193">
    <property type="entry name" value="AMP-binding_C"/>
    <property type="match status" value="4"/>
</dbReference>
<dbReference type="Gene3D" id="2.30.38.10">
    <property type="entry name" value="Luciferase, Domain 3"/>
    <property type="match status" value="4"/>
</dbReference>
<evidence type="ECO:0000256" key="2">
    <source>
        <dbReference type="ARBA" id="ARBA00006432"/>
    </source>
</evidence>
<dbReference type="PROSITE" id="PS50075">
    <property type="entry name" value="CARRIER"/>
    <property type="match status" value="4"/>
</dbReference>
<dbReference type="Pfam" id="PF00975">
    <property type="entry name" value="Thioesterase"/>
    <property type="match status" value="1"/>
</dbReference>
<comment type="cofactor">
    <cofactor evidence="1">
        <name>pantetheine 4'-phosphate</name>
        <dbReference type="ChEBI" id="CHEBI:47942"/>
    </cofactor>
</comment>
<dbReference type="SUPFAM" id="SSF47336">
    <property type="entry name" value="ACP-like"/>
    <property type="match status" value="4"/>
</dbReference>